<evidence type="ECO:0000256" key="1">
    <source>
        <dbReference type="SAM" id="MobiDB-lite"/>
    </source>
</evidence>
<name>A0A1A8ZM24_PLAOA</name>
<reference evidence="5 6" key="2">
    <citation type="submission" date="2016-05" db="EMBL/GenBank/DDBJ databases">
        <authorList>
            <person name="Naeem Raeece"/>
        </authorList>
    </citation>
    <scope>NUCLEOTIDE SEQUENCE [LARGE SCALE GENOMIC DNA]</scope>
</reference>
<evidence type="ECO:0000256" key="2">
    <source>
        <dbReference type="SAM" id="Phobius"/>
    </source>
</evidence>
<gene>
    <name evidence="3" type="ORF">POVWA1_049730</name>
    <name evidence="4" type="ORF">POVWA2_048830</name>
</gene>
<feature type="transmembrane region" description="Helical" evidence="2">
    <location>
        <begin position="20"/>
        <end position="40"/>
    </location>
</feature>
<evidence type="ECO:0000313" key="5">
    <source>
        <dbReference type="Proteomes" id="UP000078550"/>
    </source>
</evidence>
<organism evidence="4 5">
    <name type="scientific">Plasmodium ovale wallikeri</name>
    <dbReference type="NCBI Taxonomy" id="864142"/>
    <lineage>
        <taxon>Eukaryota</taxon>
        <taxon>Sar</taxon>
        <taxon>Alveolata</taxon>
        <taxon>Apicomplexa</taxon>
        <taxon>Aconoidasida</taxon>
        <taxon>Haemosporida</taxon>
        <taxon>Plasmodiidae</taxon>
        <taxon>Plasmodium</taxon>
        <taxon>Plasmodium (Plasmodium)</taxon>
    </lineage>
</organism>
<proteinExistence type="predicted"/>
<dbReference type="Gene3D" id="3.40.50.300">
    <property type="entry name" value="P-loop containing nucleotide triphosphate hydrolases"/>
    <property type="match status" value="1"/>
</dbReference>
<dbReference type="Proteomes" id="UP000078550">
    <property type="component" value="Unassembled WGS sequence"/>
</dbReference>
<feature type="compositionally biased region" description="Acidic residues" evidence="1">
    <location>
        <begin position="1122"/>
        <end position="1131"/>
    </location>
</feature>
<sequence>MPRLNRTEKNKIEKDETGYFFNPLFLCFLCFFCFFPFFLFSPFPLFPSTVSHGVRTKMNTYMPKSFDEILVNPKDRLSVLTFLIKLIKFNNDPVLSRELENLCNIKQDVDVFSLKNICVILGVPGSGKTTLLKYLCQKLNIRECYYEAESQEHINFVRNANEEDENQRYYYHPYNNFLLYSSCQIGNTEKGEIAQRKFCNRGKWEDALREEPPKKGAPNDDITLIESFSNINKRRIFDRKENWHVHKMTKLCTGSSSRMAEVNTSSESLLHDMNHILKKRIVENLVEGNIFIGTVSKGFFKLFNIFVNILHILNRKNREREYEEGETERDFMSPFMCNNLGRRIHKNCTLATQMWVKITNVLLLSHNLKEQILENCKEDNVMEKKIILDLFVDGNYSEHIINNLNQMSNLHEHVNTIFAQSNSVNKLVINILKEYNNWKEKINDDFSLANTLCEELNHLIVKKYGKRFITIETFKKCDFLYKQREKDKAVREIYKGLVSSNILLETRDSNIAHPDNLLNRDVRHFVETNKCREIIKVFIESEKMNFKFGEYINIVDKLDQRTRSLETIEKMDINLILHDLDMTNGAYINVENESAWGYQNSGNVMDLLAINNHNEWIINSIILNHSLRGLTICNEFIMNCLTNIVVTNKMLVKYLKGEAVNNLVRENNSMKRMDGDNSAVGLWKLDEAEGYRLPTSCSANETGQSGQAAEEANSHMTSAFGKWDQMKTLFENEYDEMKKSTIQFLPDAQQPSTIPPICADATCNNFHMPDKLLKKVIDYSREIYKLHKKIVNSFVKCDVVLREIISLLKKDNNLKRELLLNVVKDVNICDMIISSFVSINLEKMSTDYILNSSLYRYIMNMNLKKKREEEKKKIYYDKNYICTRAVILDELPLSELEYSEEFRKSCTSSMEFILNRVNYCKQEYLKCNDKNNESKKKKNIECYAIHPIIILINSFEQIKTVNTLLGIDINYSPYVLFIKLKKVHPLYLEKMLSQRYYCRMINLNKNVKDIIKRFCNNCNGDIRSCFNALDFLNRIPDLSKMSLHEISNVSVLCQNDIFGFARKVLCAKTGFEAMSRKDLHMSTCIKQDMNYSNYTPQRIHKGGEYATTTGRDSKGVITNTGSDDDDDEGEEQSIRKAKLRMRLYKELDENVDVMTVSEKFQVLTLLKENFLFFYSSLPDIARLFSNLSLIDYSFRGIDCSNLSMRKSYDNLNDDIARFVNDHFRLTYRYYVMCNSNTKGVIASNAVALTESHEKWHSNLVKKEKKIENSEKQPCLVRIFFPLKTNSMNKYYHHFSIVRKELYDRYIMIVIRKLMNQNVDATESIASKYAFLLRGNHELFSCFFPCYILLTIEHWNYMHLHGGTDVNGGVKIDGMSHGRSDGIRDSEGEPSQNGGFYVNKFFEIVYNFRPQTGGDSQRHEHVKQVISFAETFVTPKFIALFFPSYLIYLINGTKQKLSVRKLIGNQAVSTETYFEMRNLLRLHDMELYNYFFFY</sequence>
<dbReference type="EMBL" id="FLRD01000134">
    <property type="protein sequence ID" value="SBT44385.1"/>
    <property type="molecule type" value="Genomic_DNA"/>
</dbReference>
<dbReference type="InterPro" id="IPR027417">
    <property type="entry name" value="P-loop_NTPase"/>
</dbReference>
<feature type="region of interest" description="Disordered" evidence="1">
    <location>
        <begin position="1102"/>
        <end position="1132"/>
    </location>
</feature>
<evidence type="ECO:0000313" key="4">
    <source>
        <dbReference type="EMBL" id="SBT44908.1"/>
    </source>
</evidence>
<dbReference type="EMBL" id="FLRE01000175">
    <property type="protein sequence ID" value="SBT44908.1"/>
    <property type="molecule type" value="Genomic_DNA"/>
</dbReference>
<keyword evidence="2" id="KW-0472">Membrane</keyword>
<accession>A0A1A8ZM24</accession>
<feature type="compositionally biased region" description="Polar residues" evidence="1">
    <location>
        <begin position="1106"/>
        <end position="1121"/>
    </location>
</feature>
<reference evidence="4" key="1">
    <citation type="submission" date="2016-05" db="EMBL/GenBank/DDBJ databases">
        <authorList>
            <person name="Lavstsen T."/>
            <person name="Jespersen J.S."/>
        </authorList>
    </citation>
    <scope>NUCLEOTIDE SEQUENCE [LARGE SCALE GENOMIC DNA]</scope>
</reference>
<dbReference type="Proteomes" id="UP000078555">
    <property type="component" value="Unassembled WGS sequence"/>
</dbReference>
<keyword evidence="2" id="KW-1133">Transmembrane helix</keyword>
<evidence type="ECO:0000313" key="6">
    <source>
        <dbReference type="Proteomes" id="UP000078555"/>
    </source>
</evidence>
<evidence type="ECO:0000313" key="3">
    <source>
        <dbReference type="EMBL" id="SBT44385.1"/>
    </source>
</evidence>
<protein>
    <submittedName>
        <fullName evidence="4">Uncharacterized protein</fullName>
    </submittedName>
</protein>
<dbReference type="SUPFAM" id="SSF52540">
    <property type="entry name" value="P-loop containing nucleoside triphosphate hydrolases"/>
    <property type="match status" value="1"/>
</dbReference>
<keyword evidence="6" id="KW-1185">Reference proteome</keyword>
<keyword evidence="2" id="KW-0812">Transmembrane</keyword>